<dbReference type="EC" id="2.4.1.-" evidence="15"/>
<dbReference type="OrthoDB" id="6119243at2759"/>
<evidence type="ECO:0000256" key="4">
    <source>
        <dbReference type="ARBA" id="ARBA00005680"/>
    </source>
</evidence>
<dbReference type="Gene3D" id="3.90.550.10">
    <property type="entry name" value="Spore Coat Polysaccharide Biosynthesis Protein SpsA, Chain A"/>
    <property type="match status" value="1"/>
</dbReference>
<dbReference type="Proteomes" id="UP000001554">
    <property type="component" value="Chromosome 4"/>
</dbReference>
<organism evidence="17 18">
    <name type="scientific">Branchiostoma floridae</name>
    <name type="common">Florida lancelet</name>
    <name type="synonym">Amphioxus</name>
    <dbReference type="NCBI Taxonomy" id="7739"/>
    <lineage>
        <taxon>Eukaryota</taxon>
        <taxon>Metazoa</taxon>
        <taxon>Chordata</taxon>
        <taxon>Cephalochordata</taxon>
        <taxon>Leptocardii</taxon>
        <taxon>Amphioxiformes</taxon>
        <taxon>Branchiostomatidae</taxon>
        <taxon>Branchiostoma</taxon>
    </lineage>
</organism>
<evidence type="ECO:0000256" key="7">
    <source>
        <dbReference type="ARBA" id="ARBA00022734"/>
    </source>
</evidence>
<evidence type="ECO:0000256" key="8">
    <source>
        <dbReference type="ARBA" id="ARBA00022968"/>
    </source>
</evidence>
<evidence type="ECO:0000256" key="13">
    <source>
        <dbReference type="ARBA" id="ARBA00023180"/>
    </source>
</evidence>
<dbReference type="KEGG" id="bfo:118412802"/>
<evidence type="ECO:0000256" key="9">
    <source>
        <dbReference type="ARBA" id="ARBA00022989"/>
    </source>
</evidence>
<dbReference type="PANTHER" id="PTHR11675:SF131">
    <property type="entry name" value="POLYPEPTIDE N-ACETYLGALACTOSAMINYLTRANSFERASE 9-RELATED"/>
    <property type="match status" value="1"/>
</dbReference>
<feature type="domain" description="Ricin B lectin" evidence="16">
    <location>
        <begin position="459"/>
        <end position="584"/>
    </location>
</feature>
<evidence type="ECO:0000313" key="18">
    <source>
        <dbReference type="RefSeq" id="XP_035671723.1"/>
    </source>
</evidence>
<evidence type="ECO:0000256" key="15">
    <source>
        <dbReference type="RuleBase" id="RU361242"/>
    </source>
</evidence>
<dbReference type="PROSITE" id="PS50231">
    <property type="entry name" value="RICIN_B_LECTIN"/>
    <property type="match status" value="1"/>
</dbReference>
<accession>A0A9J7KXW1</accession>
<reference evidence="18" key="2">
    <citation type="submission" date="2025-08" db="UniProtKB">
        <authorList>
            <consortium name="RefSeq"/>
        </authorList>
    </citation>
    <scope>IDENTIFICATION</scope>
    <source>
        <strain evidence="18">S238N-H82</strain>
        <tissue evidence="18">Testes</tissue>
    </source>
</reference>
<dbReference type="FunFam" id="3.90.550.10:FF:000053">
    <property type="entry name" value="Polypeptide N-acetylgalactosaminyltransferase"/>
    <property type="match status" value="1"/>
</dbReference>
<evidence type="ECO:0000259" key="16">
    <source>
        <dbReference type="SMART" id="SM00458"/>
    </source>
</evidence>
<evidence type="ECO:0000256" key="3">
    <source>
        <dbReference type="ARBA" id="ARBA00004922"/>
    </source>
</evidence>
<dbReference type="Gene3D" id="2.80.10.50">
    <property type="match status" value="1"/>
</dbReference>
<dbReference type="InterPro" id="IPR001173">
    <property type="entry name" value="Glyco_trans_2-like"/>
</dbReference>
<evidence type="ECO:0000256" key="11">
    <source>
        <dbReference type="ARBA" id="ARBA00023136"/>
    </source>
</evidence>
<keyword evidence="17" id="KW-1185">Reference proteome</keyword>
<keyword evidence="14 15" id="KW-0464">Manganese</keyword>
<keyword evidence="13" id="KW-0325">Glycoprotein</keyword>
<proteinExistence type="inferred from homology"/>
<evidence type="ECO:0000313" key="17">
    <source>
        <dbReference type="Proteomes" id="UP000001554"/>
    </source>
</evidence>
<evidence type="ECO:0000256" key="12">
    <source>
        <dbReference type="ARBA" id="ARBA00023157"/>
    </source>
</evidence>
<dbReference type="SMART" id="SM00458">
    <property type="entry name" value="RICIN"/>
    <property type="match status" value="1"/>
</dbReference>
<dbReference type="GO" id="GO:0000139">
    <property type="term" value="C:Golgi membrane"/>
    <property type="evidence" value="ECO:0007669"/>
    <property type="project" value="UniProtKB-SubCell"/>
</dbReference>
<comment type="similarity">
    <text evidence="4 15">Belongs to the glycosyltransferase 2 family. GalNAc-T subfamily.</text>
</comment>
<dbReference type="InterPro" id="IPR045885">
    <property type="entry name" value="GalNAc-T"/>
</dbReference>
<keyword evidence="8" id="KW-0735">Signal-anchor</keyword>
<keyword evidence="15" id="KW-0808">Transferase</keyword>
<comment type="pathway">
    <text evidence="3 15">Protein modification; protein glycosylation.</text>
</comment>
<dbReference type="InterPro" id="IPR029044">
    <property type="entry name" value="Nucleotide-diphossugar_trans"/>
</dbReference>
<dbReference type="AlphaFoldDB" id="A0A9J7KXW1"/>
<dbReference type="RefSeq" id="XP_035671723.1">
    <property type="nucleotide sequence ID" value="XM_035815830.1"/>
</dbReference>
<comment type="cofactor">
    <cofactor evidence="1 15">
        <name>Mn(2+)</name>
        <dbReference type="ChEBI" id="CHEBI:29035"/>
    </cofactor>
</comment>
<dbReference type="PANTHER" id="PTHR11675">
    <property type="entry name" value="N-ACETYLGALACTOSAMINYLTRANSFERASE"/>
    <property type="match status" value="1"/>
</dbReference>
<keyword evidence="6 15" id="KW-0812">Transmembrane</keyword>
<dbReference type="SUPFAM" id="SSF50370">
    <property type="entry name" value="Ricin B-like lectins"/>
    <property type="match status" value="1"/>
</dbReference>
<dbReference type="GO" id="GO:0005794">
    <property type="term" value="C:Golgi apparatus"/>
    <property type="evidence" value="ECO:0000318"/>
    <property type="project" value="GO_Central"/>
</dbReference>
<evidence type="ECO:0000256" key="1">
    <source>
        <dbReference type="ARBA" id="ARBA00001936"/>
    </source>
</evidence>
<keyword evidence="7 15" id="KW-0430">Lectin</keyword>
<evidence type="ECO:0000256" key="2">
    <source>
        <dbReference type="ARBA" id="ARBA00004323"/>
    </source>
</evidence>
<dbReference type="GO" id="GO:0030246">
    <property type="term" value="F:carbohydrate binding"/>
    <property type="evidence" value="ECO:0007669"/>
    <property type="project" value="UniProtKB-KW"/>
</dbReference>
<evidence type="ECO:0000256" key="14">
    <source>
        <dbReference type="ARBA" id="ARBA00023211"/>
    </source>
</evidence>
<evidence type="ECO:0000256" key="5">
    <source>
        <dbReference type="ARBA" id="ARBA00012644"/>
    </source>
</evidence>
<dbReference type="Pfam" id="PF00535">
    <property type="entry name" value="Glycos_transf_2"/>
    <property type="match status" value="1"/>
</dbReference>
<dbReference type="Pfam" id="PF00652">
    <property type="entry name" value="Ricin_B_lectin"/>
    <property type="match status" value="1"/>
</dbReference>
<dbReference type="GO" id="GO:0004653">
    <property type="term" value="F:polypeptide N-acetylgalactosaminyltransferase activity"/>
    <property type="evidence" value="ECO:0000318"/>
    <property type="project" value="GO_Central"/>
</dbReference>
<dbReference type="InterPro" id="IPR035992">
    <property type="entry name" value="Ricin_B-like_lectins"/>
</dbReference>
<dbReference type="CDD" id="cd23435">
    <property type="entry name" value="beta-trefoil_Ricin_GALNT3-like"/>
    <property type="match status" value="1"/>
</dbReference>
<dbReference type="OMA" id="TITRNAM"/>
<gene>
    <name evidence="18" type="primary">LOC118412802</name>
</gene>
<dbReference type="GeneID" id="118412802"/>
<evidence type="ECO:0000256" key="6">
    <source>
        <dbReference type="ARBA" id="ARBA00022692"/>
    </source>
</evidence>
<dbReference type="GO" id="GO:0006493">
    <property type="term" value="P:protein O-linked glycosylation"/>
    <property type="evidence" value="ECO:0000318"/>
    <property type="project" value="GO_Central"/>
</dbReference>
<sequence>MEKRSPKLRPFVLYITMLSVLWLMFVFIVFTLTALDDSRSREVMDQNVRFAYQKHDIPRKPVNLSTALARPHDVNRILPGKLGTGVYFSPQTDEEMRLVAEGYEKYAFNQYVSDMISVHRTLQDLRHQSCREKAYFQPLPSTSVIIVFHNEALSTLLRTVYSVLENTPAELLQEILLVDDFSSYRNLKSELEAELSQIGSLVRLLRAKRREGLIRARLLGARHAQGQVLTFLDSHCECMPGWMEPLLERIAHDRTIVVSPVLDYIDLNTFKYNFYVTEGVPRGGFYWTNMNFCWSQVPQYEWDRRTSPSDPIRTPTIAGGIFSIHKEYFEHIRTYDTNMEIWGGENLDLSFKVWQCGGSLEILPCSHVGHVFRGSVPYNYTVPEGVNVVIKNTMRVVEVWMDQYKDIYYRRQKLTKTMSPGDLSQKRKLRHVLGCRNFTWYLRNVYPELYVPDLVPRAYGQVLHMSTGLCLDATNPNGLAGVKTSLYYCHGHGGNQYFEYTRDHELRTPIGRNWDLCLHCGMGSLDVITTHCTGPSKVVQDQLWLYTQEKTLLHLYTHYCLEGTPYGVTLATCNGQDNQIWRLENIRLQD</sequence>
<keyword evidence="12 15" id="KW-1015">Disulfide bond</keyword>
<keyword evidence="11 15" id="KW-0472">Membrane</keyword>
<name>A0A9J7KXW1_BRAFL</name>
<feature type="transmembrane region" description="Helical" evidence="15">
    <location>
        <begin position="12"/>
        <end position="35"/>
    </location>
</feature>
<evidence type="ECO:0000256" key="10">
    <source>
        <dbReference type="ARBA" id="ARBA00023034"/>
    </source>
</evidence>
<keyword evidence="10 15" id="KW-0333">Golgi apparatus</keyword>
<protein>
    <recommendedName>
        <fullName evidence="5 15">Polypeptide N-acetylgalactosaminyltransferase</fullName>
        <ecNumber evidence="15">2.4.1.-</ecNumber>
    </recommendedName>
    <alternativeName>
        <fullName evidence="15">Protein-UDP acetylgalactosaminyltransferase</fullName>
    </alternativeName>
</protein>
<keyword evidence="9 15" id="KW-1133">Transmembrane helix</keyword>
<dbReference type="SUPFAM" id="SSF53448">
    <property type="entry name" value="Nucleotide-diphospho-sugar transferases"/>
    <property type="match status" value="1"/>
</dbReference>
<dbReference type="CDD" id="cd02510">
    <property type="entry name" value="pp-GalNAc-T"/>
    <property type="match status" value="1"/>
</dbReference>
<dbReference type="InterPro" id="IPR000772">
    <property type="entry name" value="Ricin_B_lectin"/>
</dbReference>
<comment type="subcellular location">
    <subcellularLocation>
        <location evidence="2 15">Golgi apparatus membrane</location>
        <topology evidence="2 15">Single-pass type II membrane protein</topology>
    </subcellularLocation>
</comment>
<reference evidence="17" key="1">
    <citation type="journal article" date="2020" name="Nat. Ecol. Evol.">
        <title>Deeply conserved synteny resolves early events in vertebrate evolution.</title>
        <authorList>
            <person name="Simakov O."/>
            <person name="Marletaz F."/>
            <person name="Yue J.X."/>
            <person name="O'Connell B."/>
            <person name="Jenkins J."/>
            <person name="Brandt A."/>
            <person name="Calef R."/>
            <person name="Tung C.H."/>
            <person name="Huang T.K."/>
            <person name="Schmutz J."/>
            <person name="Satoh N."/>
            <person name="Yu J.K."/>
            <person name="Putnam N.H."/>
            <person name="Green R.E."/>
            <person name="Rokhsar D.S."/>
        </authorList>
    </citation>
    <scope>NUCLEOTIDE SEQUENCE [LARGE SCALE GENOMIC DNA]</scope>
    <source>
        <strain evidence="17">S238N-H82</strain>
    </source>
</reference>
<keyword evidence="15" id="KW-0328">Glycosyltransferase</keyword>